<dbReference type="Pfam" id="PF08239">
    <property type="entry name" value="SH3_3"/>
    <property type="match status" value="1"/>
</dbReference>
<proteinExistence type="predicted"/>
<dbReference type="Proteomes" id="UP000198771">
    <property type="component" value="Unassembled WGS sequence"/>
</dbReference>
<keyword evidence="9" id="KW-1185">Reference proteome</keyword>
<evidence type="ECO:0000313" key="9">
    <source>
        <dbReference type="Proteomes" id="UP000198771"/>
    </source>
</evidence>
<dbReference type="OrthoDB" id="5418566at2"/>
<keyword evidence="4 6" id="KW-1133">Transmembrane helix</keyword>
<evidence type="ECO:0000313" key="8">
    <source>
        <dbReference type="EMBL" id="SDB01782.1"/>
    </source>
</evidence>
<comment type="subcellular location">
    <subcellularLocation>
        <location evidence="1">Membrane</location>
        <topology evidence="1">Single-pass membrane protein</topology>
    </subcellularLocation>
</comment>
<dbReference type="Gene3D" id="2.30.30.40">
    <property type="entry name" value="SH3 Domains"/>
    <property type="match status" value="1"/>
</dbReference>
<sequence>MLKSHPFALIIIWLVMTVCAATARAETIYVSDVREISMRIGPSTENRILRMLPAGSKMELLEERDGWLRVRATDNVEGWVLKRFTSGDTPVSLKYQTLREEYASLHSASSGALGRIAELEEINKNLMEVLSTTSNNLLSLDREHAALRLDAANVLDLREQFDRMAVKLAAVQTEAEALRQDNSRMKNLDRFYWFLCGGAVFLVAWLAGVITGRMQGKRRNTLQYT</sequence>
<dbReference type="NCBIfam" id="TIGR04211">
    <property type="entry name" value="SH3_and_anchor"/>
    <property type="match status" value="1"/>
</dbReference>
<evidence type="ECO:0000259" key="7">
    <source>
        <dbReference type="SMART" id="SM00287"/>
    </source>
</evidence>
<dbReference type="InterPro" id="IPR016476">
    <property type="entry name" value="SH3_dom_pro"/>
</dbReference>
<evidence type="ECO:0000256" key="6">
    <source>
        <dbReference type="SAM" id="Phobius"/>
    </source>
</evidence>
<evidence type="ECO:0000256" key="4">
    <source>
        <dbReference type="ARBA" id="ARBA00022989"/>
    </source>
</evidence>
<organism evidence="8 9">
    <name type="scientific">Desulfonatronum thiosulfatophilum</name>
    <dbReference type="NCBI Taxonomy" id="617002"/>
    <lineage>
        <taxon>Bacteria</taxon>
        <taxon>Pseudomonadati</taxon>
        <taxon>Thermodesulfobacteriota</taxon>
        <taxon>Desulfovibrionia</taxon>
        <taxon>Desulfovibrionales</taxon>
        <taxon>Desulfonatronaceae</taxon>
        <taxon>Desulfonatronum</taxon>
    </lineage>
</organism>
<dbReference type="AlphaFoldDB" id="A0A1G6A047"/>
<protein>
    <submittedName>
        <fullName evidence="8">SH3 domain protein</fullName>
    </submittedName>
</protein>
<dbReference type="SMART" id="SM00287">
    <property type="entry name" value="SH3b"/>
    <property type="match status" value="1"/>
</dbReference>
<dbReference type="InterPro" id="IPR003646">
    <property type="entry name" value="SH3-like_bac-type"/>
</dbReference>
<dbReference type="EMBL" id="FMXO01000001">
    <property type="protein sequence ID" value="SDB01782.1"/>
    <property type="molecule type" value="Genomic_DNA"/>
</dbReference>
<feature type="transmembrane region" description="Helical" evidence="6">
    <location>
        <begin position="191"/>
        <end position="210"/>
    </location>
</feature>
<keyword evidence="3" id="KW-0732">Signal</keyword>
<dbReference type="GO" id="GO:0016020">
    <property type="term" value="C:membrane"/>
    <property type="evidence" value="ECO:0007669"/>
    <property type="project" value="UniProtKB-SubCell"/>
</dbReference>
<evidence type="ECO:0000256" key="2">
    <source>
        <dbReference type="ARBA" id="ARBA00022692"/>
    </source>
</evidence>
<dbReference type="STRING" id="617002.SAMN05660653_00020"/>
<dbReference type="RefSeq" id="WP_092115989.1">
    <property type="nucleotide sequence ID" value="NZ_FMXO01000001.1"/>
</dbReference>
<reference evidence="8 9" key="1">
    <citation type="submission" date="2016-10" db="EMBL/GenBank/DDBJ databases">
        <authorList>
            <person name="de Groot N.N."/>
        </authorList>
    </citation>
    <scope>NUCLEOTIDE SEQUENCE [LARGE SCALE GENOMIC DNA]</scope>
    <source>
        <strain evidence="8 9">ASO4-2</strain>
    </source>
</reference>
<accession>A0A1G6A047</accession>
<keyword evidence="5 6" id="KW-0472">Membrane</keyword>
<evidence type="ECO:0000256" key="5">
    <source>
        <dbReference type="ARBA" id="ARBA00023136"/>
    </source>
</evidence>
<feature type="domain" description="SH3b" evidence="7">
    <location>
        <begin position="25"/>
        <end position="88"/>
    </location>
</feature>
<gene>
    <name evidence="8" type="ORF">SAMN05660653_00020</name>
</gene>
<keyword evidence="2 6" id="KW-0812">Transmembrane</keyword>
<evidence type="ECO:0000256" key="1">
    <source>
        <dbReference type="ARBA" id="ARBA00004167"/>
    </source>
</evidence>
<evidence type="ECO:0000256" key="3">
    <source>
        <dbReference type="ARBA" id="ARBA00022729"/>
    </source>
</evidence>
<name>A0A1G6A047_9BACT</name>